<organism evidence="1 2">
    <name type="scientific">Intestinibacter bartlettii</name>
    <dbReference type="NCBI Taxonomy" id="261299"/>
    <lineage>
        <taxon>Bacteria</taxon>
        <taxon>Bacillati</taxon>
        <taxon>Bacillota</taxon>
        <taxon>Clostridia</taxon>
        <taxon>Peptostreptococcales</taxon>
        <taxon>Peptostreptococcaceae</taxon>
        <taxon>Intestinibacter</taxon>
    </lineage>
</organism>
<dbReference type="RefSeq" id="WP_216570464.1">
    <property type="nucleotide sequence ID" value="NZ_JAHLOQ010000028.1"/>
</dbReference>
<protein>
    <submittedName>
        <fullName evidence="1">Uncharacterized protein</fullName>
    </submittedName>
</protein>
<evidence type="ECO:0000313" key="1">
    <source>
        <dbReference type="EMBL" id="MBU5336755.1"/>
    </source>
</evidence>
<comment type="caution">
    <text evidence="1">The sequence shown here is derived from an EMBL/GenBank/DDBJ whole genome shotgun (WGS) entry which is preliminary data.</text>
</comment>
<reference evidence="1 2" key="1">
    <citation type="submission" date="2021-06" db="EMBL/GenBank/DDBJ databases">
        <authorList>
            <person name="Sun Q."/>
            <person name="Li D."/>
        </authorList>
    </citation>
    <scope>NUCLEOTIDE SEQUENCE [LARGE SCALE GENOMIC DNA]</scope>
    <source>
        <strain evidence="1 2">N19</strain>
    </source>
</reference>
<accession>A0ABS6DYC5</accession>
<dbReference type="EMBL" id="JAHLOQ010000028">
    <property type="protein sequence ID" value="MBU5336755.1"/>
    <property type="molecule type" value="Genomic_DNA"/>
</dbReference>
<proteinExistence type="predicted"/>
<gene>
    <name evidence="1" type="ORF">KQI20_09925</name>
</gene>
<name>A0ABS6DYC5_9FIRM</name>
<evidence type="ECO:0000313" key="2">
    <source>
        <dbReference type="Proteomes" id="UP001196301"/>
    </source>
</evidence>
<keyword evidence="2" id="KW-1185">Reference proteome</keyword>
<dbReference type="Proteomes" id="UP001196301">
    <property type="component" value="Unassembled WGS sequence"/>
</dbReference>
<sequence>MIKIKMDYRSIRGGMIRLYLCIRIDEWVLDIVSRRIKIKVSRRIKIKEYSMDALWMN</sequence>